<dbReference type="FunFam" id="4.10.1100.10:FF:000001">
    <property type="entry name" value="Squamosa promoter-binding-like protein 14"/>
    <property type="match status" value="1"/>
</dbReference>
<evidence type="ECO:0000256" key="9">
    <source>
        <dbReference type="PROSITE-ProRule" id="PRU00470"/>
    </source>
</evidence>
<feature type="compositionally biased region" description="Polar residues" evidence="10">
    <location>
        <begin position="143"/>
        <end position="172"/>
    </location>
</feature>
<dbReference type="GO" id="GO:0003677">
    <property type="term" value="F:DNA binding"/>
    <property type="evidence" value="ECO:0007669"/>
    <property type="project" value="UniProtKB-KW"/>
</dbReference>
<keyword evidence="5" id="KW-0805">Transcription regulation</keyword>
<dbReference type="InterPro" id="IPR036893">
    <property type="entry name" value="SBP_sf"/>
</dbReference>
<keyword evidence="8" id="KW-0539">Nucleus</keyword>
<keyword evidence="2" id="KW-0479">Metal-binding</keyword>
<feature type="region of interest" description="Disordered" evidence="10">
    <location>
        <begin position="143"/>
        <end position="174"/>
    </location>
</feature>
<dbReference type="PROSITE" id="PS51141">
    <property type="entry name" value="ZF_SBP"/>
    <property type="match status" value="1"/>
</dbReference>
<sequence length="460" mass="50983">MDWNAKSLPQWDWEHLLFNTKATENFRLKQVGWSGKEDGEINVGLFNPTCGIDCSASELQHVSSSRGSKSASMNSSSNGYSRTSVLTFEGSQEDSNGTKERSKEEPVGNSPSLEHFSVSGEPLHSLKLGKRLYFEDVCVGSDPKNTSQSGIPMPSLSTGKKCKSNSQSSQPPHCQVEGCDLDLSSAKDYHRKHRVCESHSKSPNVVVDGKERRFCQQCSRFHGLSEFDGKKRSCRRRLSDHNARRRKPHPEAVQLNASFLSSSPYDGEQQMSSFSNSRAINFAWQDTYSSRISQKKEFLIKPAKVGGTTGQVHQPFNDIPTAFSKPSEGSGGLCSSKGIATKTVNPGIEDFISSPDLNDPQDFHRALSLLSTTTSWGPFDTKFASQEHSNRSTTTGTTQALSHSMIQCLPYASSDYWQNCQQPVDSRMGVSYSDCKDDSHFEDFQLLRAPYESGFCNQLD</sequence>
<keyword evidence="4" id="KW-0862">Zinc</keyword>
<keyword evidence="7" id="KW-0804">Transcription</keyword>
<evidence type="ECO:0000313" key="13">
    <source>
        <dbReference type="Proteomes" id="UP001293593"/>
    </source>
</evidence>
<dbReference type="PANTHER" id="PTHR31251">
    <property type="entry name" value="SQUAMOSA PROMOTER-BINDING-LIKE PROTEIN 4"/>
    <property type="match status" value="1"/>
</dbReference>
<evidence type="ECO:0000256" key="6">
    <source>
        <dbReference type="ARBA" id="ARBA00023125"/>
    </source>
</evidence>
<evidence type="ECO:0000256" key="8">
    <source>
        <dbReference type="ARBA" id="ARBA00023242"/>
    </source>
</evidence>
<feature type="compositionally biased region" description="Basic and acidic residues" evidence="10">
    <location>
        <begin position="96"/>
        <end position="106"/>
    </location>
</feature>
<dbReference type="Pfam" id="PF03110">
    <property type="entry name" value="SBP"/>
    <property type="match status" value="1"/>
</dbReference>
<evidence type="ECO:0000259" key="11">
    <source>
        <dbReference type="PROSITE" id="PS51141"/>
    </source>
</evidence>
<dbReference type="Proteomes" id="UP001293593">
    <property type="component" value="Unassembled WGS sequence"/>
</dbReference>
<name>A0AAE1JAP9_9FABA</name>
<comment type="subcellular location">
    <subcellularLocation>
        <location evidence="1">Nucleus</location>
    </subcellularLocation>
</comment>
<evidence type="ECO:0000256" key="1">
    <source>
        <dbReference type="ARBA" id="ARBA00004123"/>
    </source>
</evidence>
<evidence type="ECO:0000256" key="4">
    <source>
        <dbReference type="ARBA" id="ARBA00022833"/>
    </source>
</evidence>
<feature type="domain" description="SBP-type" evidence="11">
    <location>
        <begin position="171"/>
        <end position="248"/>
    </location>
</feature>
<evidence type="ECO:0000256" key="5">
    <source>
        <dbReference type="ARBA" id="ARBA00023015"/>
    </source>
</evidence>
<accession>A0AAE1JAP9</accession>
<dbReference type="Gene3D" id="4.10.1100.10">
    <property type="entry name" value="Transcription factor, SBP-box domain"/>
    <property type="match status" value="1"/>
</dbReference>
<dbReference type="AlphaFoldDB" id="A0AAE1JAP9"/>
<keyword evidence="13" id="KW-1185">Reference proteome</keyword>
<comment type="caution">
    <text evidence="12">The sequence shown here is derived from an EMBL/GenBank/DDBJ whole genome shotgun (WGS) entry which is preliminary data.</text>
</comment>
<keyword evidence="3 9" id="KW-0863">Zinc-finger</keyword>
<dbReference type="PANTHER" id="PTHR31251:SF199">
    <property type="entry name" value="TRANSCRIPTION FACTOR SBP FAMILY-RELATED"/>
    <property type="match status" value="1"/>
</dbReference>
<dbReference type="GO" id="GO:0005634">
    <property type="term" value="C:nucleus"/>
    <property type="evidence" value="ECO:0007669"/>
    <property type="project" value="UniProtKB-SubCell"/>
</dbReference>
<evidence type="ECO:0000256" key="2">
    <source>
        <dbReference type="ARBA" id="ARBA00022723"/>
    </source>
</evidence>
<reference evidence="12" key="1">
    <citation type="submission" date="2023-10" db="EMBL/GenBank/DDBJ databases">
        <title>Chromosome-level genome of the transformable northern wattle, Acacia crassicarpa.</title>
        <authorList>
            <person name="Massaro I."/>
            <person name="Sinha N.R."/>
            <person name="Poethig S."/>
            <person name="Leichty A.R."/>
        </authorList>
    </citation>
    <scope>NUCLEOTIDE SEQUENCE</scope>
    <source>
        <strain evidence="12">Acra3RX</strain>
        <tissue evidence="12">Leaf</tissue>
    </source>
</reference>
<organism evidence="12 13">
    <name type="scientific">Acacia crassicarpa</name>
    <name type="common">northern wattle</name>
    <dbReference type="NCBI Taxonomy" id="499986"/>
    <lineage>
        <taxon>Eukaryota</taxon>
        <taxon>Viridiplantae</taxon>
        <taxon>Streptophyta</taxon>
        <taxon>Embryophyta</taxon>
        <taxon>Tracheophyta</taxon>
        <taxon>Spermatophyta</taxon>
        <taxon>Magnoliopsida</taxon>
        <taxon>eudicotyledons</taxon>
        <taxon>Gunneridae</taxon>
        <taxon>Pentapetalae</taxon>
        <taxon>rosids</taxon>
        <taxon>fabids</taxon>
        <taxon>Fabales</taxon>
        <taxon>Fabaceae</taxon>
        <taxon>Caesalpinioideae</taxon>
        <taxon>mimosoid clade</taxon>
        <taxon>Acacieae</taxon>
        <taxon>Acacia</taxon>
    </lineage>
</organism>
<dbReference type="GO" id="GO:0008270">
    <property type="term" value="F:zinc ion binding"/>
    <property type="evidence" value="ECO:0007669"/>
    <property type="project" value="UniProtKB-KW"/>
</dbReference>
<evidence type="ECO:0000256" key="10">
    <source>
        <dbReference type="SAM" id="MobiDB-lite"/>
    </source>
</evidence>
<dbReference type="SUPFAM" id="SSF103612">
    <property type="entry name" value="SBT domain"/>
    <property type="match status" value="1"/>
</dbReference>
<protein>
    <recommendedName>
        <fullName evidence="11">SBP-type domain-containing protein</fullName>
    </recommendedName>
</protein>
<evidence type="ECO:0000313" key="12">
    <source>
        <dbReference type="EMBL" id="KAK4265048.1"/>
    </source>
</evidence>
<dbReference type="InterPro" id="IPR044817">
    <property type="entry name" value="SBP-like"/>
</dbReference>
<dbReference type="InterPro" id="IPR004333">
    <property type="entry name" value="SBP_dom"/>
</dbReference>
<evidence type="ECO:0000256" key="3">
    <source>
        <dbReference type="ARBA" id="ARBA00022771"/>
    </source>
</evidence>
<keyword evidence="6" id="KW-0238">DNA-binding</keyword>
<gene>
    <name evidence="12" type="ORF">QN277_026151</name>
</gene>
<proteinExistence type="predicted"/>
<feature type="region of interest" description="Disordered" evidence="10">
    <location>
        <begin position="65"/>
        <end position="118"/>
    </location>
</feature>
<evidence type="ECO:0000256" key="7">
    <source>
        <dbReference type="ARBA" id="ARBA00023163"/>
    </source>
</evidence>
<dbReference type="EMBL" id="JAWXYG010000008">
    <property type="protein sequence ID" value="KAK4265048.1"/>
    <property type="molecule type" value="Genomic_DNA"/>
</dbReference>
<feature type="compositionally biased region" description="Polar residues" evidence="10">
    <location>
        <begin position="85"/>
        <end position="95"/>
    </location>
</feature>
<feature type="compositionally biased region" description="Low complexity" evidence="10">
    <location>
        <begin position="65"/>
        <end position="84"/>
    </location>
</feature>